<keyword evidence="2" id="KW-0813">Transport</keyword>
<evidence type="ECO:0000256" key="3">
    <source>
        <dbReference type="ARBA" id="ARBA00022692"/>
    </source>
</evidence>
<feature type="transmembrane region" description="Helical" evidence="9">
    <location>
        <begin position="69"/>
        <end position="92"/>
    </location>
</feature>
<keyword evidence="4 9" id="KW-1133">Transmembrane helix</keyword>
<evidence type="ECO:0000256" key="9">
    <source>
        <dbReference type="SAM" id="Phobius"/>
    </source>
</evidence>
<reference evidence="11 12" key="1">
    <citation type="journal article" date="2016" name="Nat. Commun.">
        <title>Ectomycorrhizal ecology is imprinted in the genome of the dominant symbiotic fungus Cenococcum geophilum.</title>
        <authorList>
            <consortium name="DOE Joint Genome Institute"/>
            <person name="Peter M."/>
            <person name="Kohler A."/>
            <person name="Ohm R.A."/>
            <person name="Kuo A."/>
            <person name="Krutzmann J."/>
            <person name="Morin E."/>
            <person name="Arend M."/>
            <person name="Barry K.W."/>
            <person name="Binder M."/>
            <person name="Choi C."/>
            <person name="Clum A."/>
            <person name="Copeland A."/>
            <person name="Grisel N."/>
            <person name="Haridas S."/>
            <person name="Kipfer T."/>
            <person name="LaButti K."/>
            <person name="Lindquist E."/>
            <person name="Lipzen A."/>
            <person name="Maire R."/>
            <person name="Meier B."/>
            <person name="Mihaltcheva S."/>
            <person name="Molinier V."/>
            <person name="Murat C."/>
            <person name="Poggeler S."/>
            <person name="Quandt C.A."/>
            <person name="Sperisen C."/>
            <person name="Tritt A."/>
            <person name="Tisserant E."/>
            <person name="Crous P.W."/>
            <person name="Henrissat B."/>
            <person name="Nehls U."/>
            <person name="Egli S."/>
            <person name="Spatafora J.W."/>
            <person name="Grigoriev I.V."/>
            <person name="Martin F.M."/>
        </authorList>
    </citation>
    <scope>NUCLEOTIDE SEQUENCE [LARGE SCALE GENOMIC DNA]</scope>
    <source>
        <strain evidence="11 12">CBS 207.34</strain>
    </source>
</reference>
<dbReference type="OrthoDB" id="440553at2759"/>
<feature type="compositionally biased region" description="Polar residues" evidence="8">
    <location>
        <begin position="1"/>
        <end position="11"/>
    </location>
</feature>
<dbReference type="PRINTS" id="PR01036">
    <property type="entry name" value="TCRTETB"/>
</dbReference>
<proteinExistence type="predicted"/>
<dbReference type="Proteomes" id="UP000250140">
    <property type="component" value="Unassembled WGS sequence"/>
</dbReference>
<feature type="transmembrane region" description="Helical" evidence="9">
    <location>
        <begin position="193"/>
        <end position="212"/>
    </location>
</feature>
<feature type="transmembrane region" description="Helical" evidence="9">
    <location>
        <begin position="274"/>
        <end position="291"/>
    </location>
</feature>
<dbReference type="InterPro" id="IPR020846">
    <property type="entry name" value="MFS_dom"/>
</dbReference>
<evidence type="ECO:0000256" key="6">
    <source>
        <dbReference type="ARBA" id="ARBA00023180"/>
    </source>
</evidence>
<dbReference type="GO" id="GO:0005886">
    <property type="term" value="C:plasma membrane"/>
    <property type="evidence" value="ECO:0007669"/>
    <property type="project" value="UniProtKB-ARBA"/>
</dbReference>
<dbReference type="AlphaFoldDB" id="A0A8E2JTA0"/>
<feature type="transmembrane region" description="Helical" evidence="9">
    <location>
        <begin position="38"/>
        <end position="57"/>
    </location>
</feature>
<evidence type="ECO:0000256" key="8">
    <source>
        <dbReference type="SAM" id="MobiDB-lite"/>
    </source>
</evidence>
<dbReference type="SUPFAM" id="SSF103473">
    <property type="entry name" value="MFS general substrate transporter"/>
    <property type="match status" value="1"/>
</dbReference>
<evidence type="ECO:0000256" key="2">
    <source>
        <dbReference type="ARBA" id="ARBA00022448"/>
    </source>
</evidence>
<dbReference type="Pfam" id="PF07690">
    <property type="entry name" value="MFS_1"/>
    <property type="match status" value="1"/>
</dbReference>
<feature type="transmembrane region" description="Helical" evidence="9">
    <location>
        <begin position="437"/>
        <end position="456"/>
    </location>
</feature>
<evidence type="ECO:0000313" key="11">
    <source>
        <dbReference type="EMBL" id="OCL08714.1"/>
    </source>
</evidence>
<keyword evidence="3 9" id="KW-0812">Transmembrane</keyword>
<evidence type="ECO:0000256" key="1">
    <source>
        <dbReference type="ARBA" id="ARBA00004141"/>
    </source>
</evidence>
<dbReference type="Gene3D" id="1.20.1720.10">
    <property type="entry name" value="Multidrug resistance protein D"/>
    <property type="match status" value="1"/>
</dbReference>
<evidence type="ECO:0000259" key="10">
    <source>
        <dbReference type="PROSITE" id="PS50850"/>
    </source>
</evidence>
<keyword evidence="5 9" id="KW-0472">Membrane</keyword>
<evidence type="ECO:0000313" key="12">
    <source>
        <dbReference type="Proteomes" id="UP000250140"/>
    </source>
</evidence>
<dbReference type="GO" id="GO:0140115">
    <property type="term" value="P:export across plasma membrane"/>
    <property type="evidence" value="ECO:0007669"/>
    <property type="project" value="UniProtKB-ARBA"/>
</dbReference>
<name>A0A8E2JTA0_9PEZI</name>
<sequence length="512" mass="56452">MKNPSTQSSTPVDPEKTDETPINEPPYHILTPRQKKQLVYIVSLAGLFSPLSSNIYFPALDTIARDLHVSVSLIALTVTSYMILQGIAPSFWSAFADSLGRRPIYISTFIVYIIANIGLAITPNFPVLMTFRAIQAAGSSATISVGAGVIADIATPAERGGFVGIYGGIRMLGQSVGPVLGGILAQFLGFRSIFDFLLIFSTLVLAFIIFFLPETHRAIAGNGTIRLRGVYRPVFQKFREEPDYLVEQDPDFKLPKISLFTIVEPLKFLFEKDVFATLLFGSVVYTVWSMVTSSTTSLFVEHYRLSQILVGCAFLPNGAGCVLGSYITGRIMDKDYKIIEQHYIKEKNLEAGTNIDRKNRADDFPIERTRMRSLWWILILFVCAVAGYGWTLNSSIAVPLILQFIIAYTATAVFNMNSALIIDLFPGKSASATAVNNLMRCSVGAAGVAVIEMIIADLGPGLAFTCLALVTFICSPLVLLEWVYGMRWRTARAERIRKKKNEEKEKPATQSG</sequence>
<feature type="transmembrane region" description="Helical" evidence="9">
    <location>
        <begin position="303"/>
        <end position="327"/>
    </location>
</feature>
<dbReference type="PROSITE" id="PS50850">
    <property type="entry name" value="MFS"/>
    <property type="match status" value="1"/>
</dbReference>
<feature type="transmembrane region" description="Helical" evidence="9">
    <location>
        <begin position="462"/>
        <end position="484"/>
    </location>
</feature>
<feature type="transmembrane region" description="Helical" evidence="9">
    <location>
        <begin position="163"/>
        <end position="187"/>
    </location>
</feature>
<evidence type="ECO:0000256" key="7">
    <source>
        <dbReference type="ARBA" id="ARBA00056296"/>
    </source>
</evidence>
<dbReference type="GO" id="GO:0015137">
    <property type="term" value="F:citrate transmembrane transporter activity"/>
    <property type="evidence" value="ECO:0007669"/>
    <property type="project" value="UniProtKB-ARBA"/>
</dbReference>
<feature type="transmembrane region" description="Helical" evidence="9">
    <location>
        <begin position="396"/>
        <end position="416"/>
    </location>
</feature>
<dbReference type="FunFam" id="1.20.1250.20:FF:000172">
    <property type="entry name" value="MFS multidrug resistance transporter"/>
    <property type="match status" value="1"/>
</dbReference>
<dbReference type="PANTHER" id="PTHR23502:SF26">
    <property type="entry name" value="MAJOR FACILITATOR SUPERFAMILY (MFS) PROFILE DOMAIN-CONTAINING PROTEIN"/>
    <property type="match status" value="1"/>
</dbReference>
<dbReference type="PANTHER" id="PTHR23502">
    <property type="entry name" value="MAJOR FACILITATOR SUPERFAMILY"/>
    <property type="match status" value="1"/>
</dbReference>
<keyword evidence="6" id="KW-0325">Glycoprotein</keyword>
<feature type="transmembrane region" description="Helical" evidence="9">
    <location>
        <begin position="133"/>
        <end position="151"/>
    </location>
</feature>
<accession>A0A8E2JTA0</accession>
<dbReference type="InterPro" id="IPR036259">
    <property type="entry name" value="MFS_trans_sf"/>
</dbReference>
<evidence type="ECO:0000256" key="4">
    <source>
        <dbReference type="ARBA" id="ARBA00022989"/>
    </source>
</evidence>
<feature type="region of interest" description="Disordered" evidence="8">
    <location>
        <begin position="1"/>
        <end position="26"/>
    </location>
</feature>
<dbReference type="FunFam" id="1.20.1720.10:FF:000009">
    <property type="entry name" value="MFS multidrug transporter"/>
    <property type="match status" value="1"/>
</dbReference>
<comment type="subcellular location">
    <subcellularLocation>
        <location evidence="1">Membrane</location>
        <topology evidence="1">Multi-pass membrane protein</topology>
    </subcellularLocation>
</comment>
<protein>
    <submittedName>
        <fullName evidence="11">Florfenicol exporter</fullName>
    </submittedName>
</protein>
<organism evidence="11 12">
    <name type="scientific">Glonium stellatum</name>
    <dbReference type="NCBI Taxonomy" id="574774"/>
    <lineage>
        <taxon>Eukaryota</taxon>
        <taxon>Fungi</taxon>
        <taxon>Dikarya</taxon>
        <taxon>Ascomycota</taxon>
        <taxon>Pezizomycotina</taxon>
        <taxon>Dothideomycetes</taxon>
        <taxon>Pleosporomycetidae</taxon>
        <taxon>Gloniales</taxon>
        <taxon>Gloniaceae</taxon>
        <taxon>Glonium</taxon>
    </lineage>
</organism>
<keyword evidence="12" id="KW-1185">Reference proteome</keyword>
<dbReference type="EMBL" id="KV749606">
    <property type="protein sequence ID" value="OCL08714.1"/>
    <property type="molecule type" value="Genomic_DNA"/>
</dbReference>
<feature type="transmembrane region" description="Helical" evidence="9">
    <location>
        <begin position="373"/>
        <end position="390"/>
    </location>
</feature>
<evidence type="ECO:0000256" key="5">
    <source>
        <dbReference type="ARBA" id="ARBA00023136"/>
    </source>
</evidence>
<dbReference type="Gene3D" id="1.20.1250.20">
    <property type="entry name" value="MFS general substrate transporter like domains"/>
    <property type="match status" value="1"/>
</dbReference>
<feature type="transmembrane region" description="Helical" evidence="9">
    <location>
        <begin position="104"/>
        <end position="121"/>
    </location>
</feature>
<gene>
    <name evidence="11" type="ORF">AOQ84DRAFT_292584</name>
</gene>
<comment type="function">
    <text evidence="7">MFS-type transporter; part of the gene cluster that mediates the biosynthesis of squalestatin S1 (SQS1, also known as zaragozic acid A), a heavily oxidized fungal polyketide that offers potent cholesterol lowering activity by targeting squalene synthase (SS).</text>
</comment>
<feature type="domain" description="Major facilitator superfamily (MFS) profile" evidence="10">
    <location>
        <begin position="38"/>
        <end position="483"/>
    </location>
</feature>
<dbReference type="InterPro" id="IPR011701">
    <property type="entry name" value="MFS"/>
</dbReference>